<dbReference type="OrthoDB" id="5918883at2"/>
<evidence type="ECO:0000313" key="1">
    <source>
        <dbReference type="EMBL" id="PSW10240.1"/>
    </source>
</evidence>
<sequence>MNTLTKSASSLRQKWELNNKPERMTVNGINVSYTRYGWPIVLDNNHVNCEKTWELLSPKMNPVSYADLHEKKEMRSAYYNSCYFRISDGNWLALFYENETIHIDSFLTRAELW</sequence>
<accession>A0A2T3N9M3</accession>
<dbReference type="AlphaFoldDB" id="A0A2T3N9M3"/>
<dbReference type="Proteomes" id="UP000241771">
    <property type="component" value="Unassembled WGS sequence"/>
</dbReference>
<name>A0A2T3N9M3_9GAMM</name>
<dbReference type="EMBL" id="PYMA01000028">
    <property type="protein sequence ID" value="PSW10240.1"/>
    <property type="molecule type" value="Genomic_DNA"/>
</dbReference>
<gene>
    <name evidence="1" type="ORF">C9I98_25280</name>
</gene>
<proteinExistence type="predicted"/>
<comment type="caution">
    <text evidence="1">The sequence shown here is derived from an EMBL/GenBank/DDBJ whole genome shotgun (WGS) entry which is preliminary data.</text>
</comment>
<reference evidence="1 2" key="1">
    <citation type="submission" date="2018-01" db="EMBL/GenBank/DDBJ databases">
        <title>Whole genome sequencing of Histamine producing bacteria.</title>
        <authorList>
            <person name="Butler K."/>
        </authorList>
    </citation>
    <scope>NUCLEOTIDE SEQUENCE [LARGE SCALE GENOMIC DNA]</scope>
    <source>
        <strain evidence="1 2">DSM 100436</strain>
    </source>
</reference>
<evidence type="ECO:0000313" key="2">
    <source>
        <dbReference type="Proteomes" id="UP000241771"/>
    </source>
</evidence>
<organism evidence="1 2">
    <name type="scientific">Photobacterium sanctipauli</name>
    <dbReference type="NCBI Taxonomy" id="1342794"/>
    <lineage>
        <taxon>Bacteria</taxon>
        <taxon>Pseudomonadati</taxon>
        <taxon>Pseudomonadota</taxon>
        <taxon>Gammaproteobacteria</taxon>
        <taxon>Vibrionales</taxon>
        <taxon>Vibrionaceae</taxon>
        <taxon>Photobacterium</taxon>
    </lineage>
</organism>
<keyword evidence="2" id="KW-1185">Reference proteome</keyword>
<protein>
    <submittedName>
        <fullName evidence="1">Uncharacterized protein</fullName>
    </submittedName>
</protein>